<proteinExistence type="predicted"/>
<dbReference type="PANTHER" id="PTHR40077:SF1">
    <property type="entry name" value="MEMBRANE PROTEIN"/>
    <property type="match status" value="1"/>
</dbReference>
<feature type="transmembrane region" description="Helical" evidence="7">
    <location>
        <begin position="69"/>
        <end position="90"/>
    </location>
</feature>
<evidence type="ECO:0000256" key="7">
    <source>
        <dbReference type="SAM" id="Phobius"/>
    </source>
</evidence>
<dbReference type="EMBL" id="JABUBU010000022">
    <property type="protein sequence ID" value="MBY6368276.1"/>
    <property type="molecule type" value="Genomic_DNA"/>
</dbReference>
<keyword evidence="3 7" id="KW-0812">Transmembrane</keyword>
<dbReference type="InterPro" id="IPR023845">
    <property type="entry name" value="DUF3817_TM"/>
</dbReference>
<keyword evidence="2" id="KW-1003">Cell membrane</keyword>
<feature type="transmembrane region" description="Helical" evidence="7">
    <location>
        <begin position="97"/>
        <end position="117"/>
    </location>
</feature>
<sequence>MSDSRPDAGIAAAPGTTTAPTARTPRPAIVRWFRIVAVAEAVTWVALLVGMAIKYIPEPNIDSAVRYPGAAHGAVFVLYLLVTVATALALRWSKGLTVIALLASIPPLGTVVFEIWANRTGRLDVQDARTASTPTLRK</sequence>
<evidence type="ECO:0000256" key="5">
    <source>
        <dbReference type="ARBA" id="ARBA00023136"/>
    </source>
</evidence>
<evidence type="ECO:0000259" key="8">
    <source>
        <dbReference type="Pfam" id="PF12823"/>
    </source>
</evidence>
<accession>A0ABS7P8C7</accession>
<dbReference type="Proteomes" id="UP000825228">
    <property type="component" value="Unassembled WGS sequence"/>
</dbReference>
<evidence type="ECO:0000256" key="4">
    <source>
        <dbReference type="ARBA" id="ARBA00022989"/>
    </source>
</evidence>
<evidence type="ECO:0000256" key="1">
    <source>
        <dbReference type="ARBA" id="ARBA00004651"/>
    </source>
</evidence>
<gene>
    <name evidence="9" type="ORF">HQ603_16110</name>
</gene>
<reference evidence="9 10" key="1">
    <citation type="submission" date="2020-06" db="EMBL/GenBank/DDBJ databases">
        <title>Taxonomy, biology and ecology of Rhodococcus bacteria occurring in California pistachio and other woody hosts as revealed by genome sequence analyses.</title>
        <authorList>
            <person name="Gai Y."/>
            <person name="Riely B."/>
        </authorList>
    </citation>
    <scope>NUCLEOTIDE SEQUENCE [LARGE SCALE GENOMIC DNA]</scope>
    <source>
        <strain evidence="9 10">BP-281</strain>
    </source>
</reference>
<dbReference type="RefSeq" id="WP_222685798.1">
    <property type="nucleotide sequence ID" value="NZ_JABUBT010000032.1"/>
</dbReference>
<feature type="region of interest" description="Disordered" evidence="6">
    <location>
        <begin position="1"/>
        <end position="22"/>
    </location>
</feature>
<feature type="compositionally biased region" description="Low complexity" evidence="6">
    <location>
        <begin position="8"/>
        <end position="22"/>
    </location>
</feature>
<dbReference type="PANTHER" id="PTHR40077">
    <property type="entry name" value="MEMBRANE PROTEIN-RELATED"/>
    <property type="match status" value="1"/>
</dbReference>
<comment type="caution">
    <text evidence="9">The sequence shown here is derived from an EMBL/GenBank/DDBJ whole genome shotgun (WGS) entry which is preliminary data.</text>
</comment>
<protein>
    <submittedName>
        <fullName evidence="9">DUF3817 domain-containing protein</fullName>
    </submittedName>
</protein>
<dbReference type="Pfam" id="PF12823">
    <property type="entry name" value="DUF3817"/>
    <property type="match status" value="1"/>
</dbReference>
<keyword evidence="4 7" id="KW-1133">Transmembrane helix</keyword>
<feature type="transmembrane region" description="Helical" evidence="7">
    <location>
        <begin position="32"/>
        <end position="57"/>
    </location>
</feature>
<organism evidence="9 10">
    <name type="scientific">Rhodococcoides corynebacterioides</name>
    <dbReference type="NCBI Taxonomy" id="53972"/>
    <lineage>
        <taxon>Bacteria</taxon>
        <taxon>Bacillati</taxon>
        <taxon>Actinomycetota</taxon>
        <taxon>Actinomycetes</taxon>
        <taxon>Mycobacteriales</taxon>
        <taxon>Nocardiaceae</taxon>
        <taxon>Rhodococcoides</taxon>
    </lineage>
</organism>
<dbReference type="NCBIfam" id="TIGR03954">
    <property type="entry name" value="integ_memb_HG"/>
    <property type="match status" value="1"/>
</dbReference>
<evidence type="ECO:0000313" key="10">
    <source>
        <dbReference type="Proteomes" id="UP000825228"/>
    </source>
</evidence>
<evidence type="ECO:0000313" key="9">
    <source>
        <dbReference type="EMBL" id="MBY6368276.1"/>
    </source>
</evidence>
<comment type="subcellular location">
    <subcellularLocation>
        <location evidence="1">Cell membrane</location>
        <topology evidence="1">Multi-pass membrane protein</topology>
    </subcellularLocation>
</comment>
<evidence type="ECO:0000256" key="2">
    <source>
        <dbReference type="ARBA" id="ARBA00022475"/>
    </source>
</evidence>
<name>A0ABS7P8C7_9NOCA</name>
<keyword evidence="10" id="KW-1185">Reference proteome</keyword>
<evidence type="ECO:0000256" key="3">
    <source>
        <dbReference type="ARBA" id="ARBA00022692"/>
    </source>
</evidence>
<keyword evidence="5 7" id="KW-0472">Membrane</keyword>
<feature type="domain" description="DUF3817" evidence="8">
    <location>
        <begin position="31"/>
        <end position="119"/>
    </location>
</feature>
<evidence type="ECO:0000256" key="6">
    <source>
        <dbReference type="SAM" id="MobiDB-lite"/>
    </source>
</evidence>